<comment type="caution">
    <text evidence="2">The sequence shown here is derived from an EMBL/GenBank/DDBJ whole genome shotgun (WGS) entry which is preliminary data.</text>
</comment>
<dbReference type="PANTHER" id="PTHR30188">
    <property type="entry name" value="ABC TRANSPORTER PERMEASE PROTEIN-RELATED"/>
    <property type="match status" value="1"/>
</dbReference>
<dbReference type="InterPro" id="IPR030802">
    <property type="entry name" value="Permease_MalE"/>
</dbReference>
<feature type="transmembrane region" description="Helical" evidence="1">
    <location>
        <begin position="176"/>
        <end position="199"/>
    </location>
</feature>
<dbReference type="InterPro" id="IPR036513">
    <property type="entry name" value="STAS_dom_sf"/>
</dbReference>
<dbReference type="RefSeq" id="WP_068002190.1">
    <property type="nucleotide sequence ID" value="NZ_FOFM01000005.1"/>
</dbReference>
<feature type="transmembrane region" description="Helical" evidence="1">
    <location>
        <begin position="211"/>
        <end position="231"/>
    </location>
</feature>
<gene>
    <name evidence="2" type="primary">mlaE</name>
    <name evidence="2" type="ORF">PsAD2_00677</name>
</gene>
<dbReference type="Pfam" id="PF02405">
    <property type="entry name" value="MlaE"/>
    <property type="match status" value="1"/>
</dbReference>
<dbReference type="PATRIC" id="fig|989403.3.peg.721"/>
<proteinExistence type="predicted"/>
<dbReference type="GO" id="GO:0005548">
    <property type="term" value="F:phospholipid transporter activity"/>
    <property type="evidence" value="ECO:0007669"/>
    <property type="project" value="TreeGrafter"/>
</dbReference>
<evidence type="ECO:0000313" key="2">
    <source>
        <dbReference type="EMBL" id="KZL21386.1"/>
    </source>
</evidence>
<feature type="transmembrane region" description="Helical" evidence="1">
    <location>
        <begin position="359"/>
        <end position="380"/>
    </location>
</feature>
<keyword evidence="1" id="KW-0812">Transmembrane</keyword>
<organism evidence="2 3">
    <name type="scientific">Pseudovibrio axinellae</name>
    <dbReference type="NCBI Taxonomy" id="989403"/>
    <lineage>
        <taxon>Bacteria</taxon>
        <taxon>Pseudomonadati</taxon>
        <taxon>Pseudomonadota</taxon>
        <taxon>Alphaproteobacteria</taxon>
        <taxon>Hyphomicrobiales</taxon>
        <taxon>Stappiaceae</taxon>
        <taxon>Pseudovibrio</taxon>
    </lineage>
</organism>
<evidence type="ECO:0000313" key="3">
    <source>
        <dbReference type="Proteomes" id="UP000076577"/>
    </source>
</evidence>
<reference evidence="2 3" key="1">
    <citation type="journal article" date="2016" name="Front. Microbiol.">
        <title>Comparative Genomic Analysis Reveals a Diverse Repertoire of Genes Involved in Prokaryote-Eukaryote Interactions within the Pseudovibrio Genus.</title>
        <authorList>
            <person name="Romano S."/>
            <person name="Fernandez-Guerra A."/>
            <person name="Reen F.J."/>
            <person name="Glockner F.O."/>
            <person name="Crowley S.P."/>
            <person name="O'Sullivan O."/>
            <person name="Cotter P.D."/>
            <person name="Adams C."/>
            <person name="Dobson A.D."/>
            <person name="O'Gara F."/>
        </authorList>
    </citation>
    <scope>NUCLEOTIDE SEQUENCE [LARGE SCALE GENOMIC DNA]</scope>
    <source>
        <strain evidence="2 3">Ad2</strain>
    </source>
</reference>
<sequence length="382" mass="41292">MKLTDKMDAPNLVAAQDGALLLLTASGAWGIRQGATCEKLITQVALRLTHSVICVDLKKVSFLDTAGAWLLQRFQMEQAEQGRQVQFLYEDERFDILLREVDREDVDNPPEKVSGNSFLNYLAGVGEATRQLGRDTRDVLAMLGGLTATVTAAATHPRRLRPVSIAVQFQRSCMGAVPIVCLMSFLIGGIIAQQGGFYLKQFGAEIFVVDLSGILVLREIGVILTAIMVAGRSGSAYTAELGSMKMREEIDALQVTGLRVTEVLILPRLVALMIALPILVFMANLAALFGAGLTCWWYLDIVPNSFIAQLQAAVTVDTLMVGVLKAPFMALIIGLIACMEGMKVEGSAESLGRHTTVSVVKSIFMVIVVDGVFAVFFASIGF</sequence>
<evidence type="ECO:0000256" key="1">
    <source>
        <dbReference type="SAM" id="Phobius"/>
    </source>
</evidence>
<dbReference type="AlphaFoldDB" id="A0A166API6"/>
<protein>
    <submittedName>
        <fullName evidence="2">Putative phospholipid ABC transporter permease protein MlaE</fullName>
    </submittedName>
</protein>
<dbReference type="OrthoDB" id="9805022at2"/>
<feature type="transmembrane region" description="Helical" evidence="1">
    <location>
        <begin position="269"/>
        <end position="299"/>
    </location>
</feature>
<dbReference type="GO" id="GO:0043190">
    <property type="term" value="C:ATP-binding cassette (ABC) transporter complex"/>
    <property type="evidence" value="ECO:0007669"/>
    <property type="project" value="InterPro"/>
</dbReference>
<keyword evidence="3" id="KW-1185">Reference proteome</keyword>
<name>A0A166API6_9HYPH</name>
<dbReference type="EMBL" id="LMCB01000004">
    <property type="protein sequence ID" value="KZL21386.1"/>
    <property type="molecule type" value="Genomic_DNA"/>
</dbReference>
<keyword evidence="1" id="KW-0472">Membrane</keyword>
<dbReference type="SUPFAM" id="SSF52091">
    <property type="entry name" value="SpoIIaa-like"/>
    <property type="match status" value="1"/>
</dbReference>
<feature type="transmembrane region" description="Helical" evidence="1">
    <location>
        <begin position="319"/>
        <end position="338"/>
    </location>
</feature>
<dbReference type="PANTHER" id="PTHR30188:SF3">
    <property type="entry name" value="ABC TRANSPORTER PERMEASE"/>
    <property type="match status" value="1"/>
</dbReference>
<keyword evidence="1" id="KW-1133">Transmembrane helix</keyword>
<dbReference type="STRING" id="989403.SAMN05421798_105300"/>
<accession>A0A166API6</accession>
<dbReference type="Proteomes" id="UP000076577">
    <property type="component" value="Unassembled WGS sequence"/>
</dbReference>